<dbReference type="Pfam" id="PF00672">
    <property type="entry name" value="HAMP"/>
    <property type="match status" value="1"/>
</dbReference>
<evidence type="ECO:0000259" key="11">
    <source>
        <dbReference type="PROSITE" id="PS50885"/>
    </source>
</evidence>
<dbReference type="Gene3D" id="6.10.340.10">
    <property type="match status" value="1"/>
</dbReference>
<feature type="domain" description="HAMP" evidence="11">
    <location>
        <begin position="85"/>
        <end position="137"/>
    </location>
</feature>
<dbReference type="GO" id="GO:0009927">
    <property type="term" value="F:histidine phosphotransfer kinase activity"/>
    <property type="evidence" value="ECO:0007669"/>
    <property type="project" value="TreeGrafter"/>
</dbReference>
<dbReference type="InterPro" id="IPR000700">
    <property type="entry name" value="PAS-assoc_C"/>
</dbReference>
<dbReference type="InterPro" id="IPR003661">
    <property type="entry name" value="HisK_dim/P_dom"/>
</dbReference>
<dbReference type="Proteomes" id="UP000035268">
    <property type="component" value="Chromosome"/>
</dbReference>
<dbReference type="EMBL" id="CP010904">
    <property type="protein sequence ID" value="AKJ65256.1"/>
    <property type="molecule type" value="Genomic_DNA"/>
</dbReference>
<dbReference type="SMART" id="SM00388">
    <property type="entry name" value="HisKA"/>
    <property type="match status" value="1"/>
</dbReference>
<dbReference type="InterPro" id="IPR035965">
    <property type="entry name" value="PAS-like_dom_sf"/>
</dbReference>
<dbReference type="Gene3D" id="3.30.565.10">
    <property type="entry name" value="Histidine kinase-like ATPase, C-terminal domain"/>
    <property type="match status" value="1"/>
</dbReference>
<accession>A0A0G3EFL3</accession>
<dbReference type="KEGG" id="vbl:L21SP4_02022"/>
<keyword evidence="5" id="KW-0808">Transferase</keyword>
<name>A0A0G3EFL3_9BACT</name>
<organism evidence="12 13">
    <name type="scientific">Kiritimatiella glycovorans</name>
    <dbReference type="NCBI Taxonomy" id="1307763"/>
    <lineage>
        <taxon>Bacteria</taxon>
        <taxon>Pseudomonadati</taxon>
        <taxon>Kiritimatiellota</taxon>
        <taxon>Kiritimatiellia</taxon>
        <taxon>Kiritimatiellales</taxon>
        <taxon>Kiritimatiellaceae</taxon>
        <taxon>Kiritimatiella</taxon>
    </lineage>
</organism>
<dbReference type="PANTHER" id="PTHR43047">
    <property type="entry name" value="TWO-COMPONENT HISTIDINE PROTEIN KINASE"/>
    <property type="match status" value="1"/>
</dbReference>
<dbReference type="CDD" id="cd06225">
    <property type="entry name" value="HAMP"/>
    <property type="match status" value="1"/>
</dbReference>
<evidence type="ECO:0000259" key="9">
    <source>
        <dbReference type="PROSITE" id="PS50112"/>
    </source>
</evidence>
<keyword evidence="7" id="KW-0472">Membrane</keyword>
<dbReference type="SMART" id="SM00387">
    <property type="entry name" value="HATPase_c"/>
    <property type="match status" value="1"/>
</dbReference>
<keyword evidence="7" id="KW-1133">Transmembrane helix</keyword>
<feature type="transmembrane region" description="Helical" evidence="7">
    <location>
        <begin position="9"/>
        <end position="30"/>
    </location>
</feature>
<feature type="transmembrane region" description="Helical" evidence="7">
    <location>
        <begin position="64"/>
        <end position="84"/>
    </location>
</feature>
<dbReference type="PROSITE" id="PS50113">
    <property type="entry name" value="PAC"/>
    <property type="match status" value="1"/>
</dbReference>
<dbReference type="InterPro" id="IPR036890">
    <property type="entry name" value="HATPase_C_sf"/>
</dbReference>
<dbReference type="PROSITE" id="PS50109">
    <property type="entry name" value="HIS_KIN"/>
    <property type="match status" value="1"/>
</dbReference>
<dbReference type="SUPFAM" id="SSF158472">
    <property type="entry name" value="HAMP domain-like"/>
    <property type="match status" value="1"/>
</dbReference>
<dbReference type="FunFam" id="3.30.565.10:FF:000010">
    <property type="entry name" value="Sensor histidine kinase RcsC"/>
    <property type="match status" value="1"/>
</dbReference>
<keyword evidence="6 12" id="KW-0418">Kinase</keyword>
<comment type="subcellular location">
    <subcellularLocation>
        <location evidence="2">Membrane</location>
    </subcellularLocation>
</comment>
<dbReference type="SMART" id="SM00304">
    <property type="entry name" value="HAMP"/>
    <property type="match status" value="1"/>
</dbReference>
<sequence>MVGTLTRRLLLYQFLVALMAMLLIGAWVFLASPDGVEAGTGTAELRQWMQEGIPAVVFLRRGSLVLFTGAVVFAVTGAVSWFMLRQITAPVHELARVAGEVACGNWDTHADVEREDELGAMAEALNLMISQRREWERRIEESRRWFRLLFDRSPEPILVQDPAGRIREANPAACALCGRTAEQLVGRTLFDFVPVCERGAVARRFKEWFDGSLQWMEMKINNASGTSIAVEVSGTVIRHQGEEAVVLHMRDISMRKQAEEDMRTAKERAEKANRLQQDFLANMSHEVRTPMNALIGLTDMLERTELSEEQHEYVHLLQDSGQNLLDLFTDILELSKLQSGQVQIRREEVNLRETVCTVLAGFRERSAGKDVRLRWRYAEDMPEWFGCDSGALTLILRHLLQNAVKFTDSGEIAVSVDAAGGLPETSGKTAVQIRVKDTGIGIPARQREEIFHCFSQGDSSSTRAHGGAGIGLAICQQLAELMAGQIRLESREAEGSVFTVRLPLEPLTDVPGTSGVEPPASRLNG</sequence>
<dbReference type="NCBIfam" id="TIGR00229">
    <property type="entry name" value="sensory_box"/>
    <property type="match status" value="1"/>
</dbReference>
<dbReference type="InterPro" id="IPR013656">
    <property type="entry name" value="PAS_4"/>
</dbReference>
<dbReference type="CDD" id="cd00082">
    <property type="entry name" value="HisKA"/>
    <property type="match status" value="1"/>
</dbReference>
<dbReference type="PROSITE" id="PS50112">
    <property type="entry name" value="PAS"/>
    <property type="match status" value="1"/>
</dbReference>
<dbReference type="InterPro" id="IPR000014">
    <property type="entry name" value="PAS"/>
</dbReference>
<dbReference type="SUPFAM" id="SSF55785">
    <property type="entry name" value="PYP-like sensor domain (PAS domain)"/>
    <property type="match status" value="1"/>
</dbReference>
<dbReference type="EC" id="2.7.13.3" evidence="3"/>
<evidence type="ECO:0000259" key="10">
    <source>
        <dbReference type="PROSITE" id="PS50113"/>
    </source>
</evidence>
<evidence type="ECO:0000256" key="3">
    <source>
        <dbReference type="ARBA" id="ARBA00012438"/>
    </source>
</evidence>
<dbReference type="CDD" id="cd00130">
    <property type="entry name" value="PAS"/>
    <property type="match status" value="1"/>
</dbReference>
<dbReference type="SUPFAM" id="SSF55874">
    <property type="entry name" value="ATPase domain of HSP90 chaperone/DNA topoisomerase II/histidine kinase"/>
    <property type="match status" value="1"/>
</dbReference>
<protein>
    <recommendedName>
        <fullName evidence="3">histidine kinase</fullName>
        <ecNumber evidence="3">2.7.13.3</ecNumber>
    </recommendedName>
</protein>
<keyword evidence="7" id="KW-0812">Transmembrane</keyword>
<dbReference type="PANTHER" id="PTHR43047:SF72">
    <property type="entry name" value="OSMOSENSING HISTIDINE PROTEIN KINASE SLN1"/>
    <property type="match status" value="1"/>
</dbReference>
<keyword evidence="4" id="KW-0597">Phosphoprotein</keyword>
<evidence type="ECO:0000256" key="6">
    <source>
        <dbReference type="ARBA" id="ARBA00022777"/>
    </source>
</evidence>
<proteinExistence type="predicted"/>
<dbReference type="InterPro" id="IPR003660">
    <property type="entry name" value="HAMP_dom"/>
</dbReference>
<dbReference type="PRINTS" id="PR00344">
    <property type="entry name" value="BCTRLSENSOR"/>
</dbReference>
<dbReference type="Gene3D" id="1.10.287.130">
    <property type="match status" value="1"/>
</dbReference>
<dbReference type="Pfam" id="PF08448">
    <property type="entry name" value="PAS_4"/>
    <property type="match status" value="1"/>
</dbReference>
<dbReference type="RefSeq" id="WP_052882508.1">
    <property type="nucleotide sequence ID" value="NZ_CP010904.1"/>
</dbReference>
<evidence type="ECO:0000256" key="7">
    <source>
        <dbReference type="SAM" id="Phobius"/>
    </source>
</evidence>
<dbReference type="InterPro" id="IPR005467">
    <property type="entry name" value="His_kinase_dom"/>
</dbReference>
<dbReference type="InterPro" id="IPR003594">
    <property type="entry name" value="HATPase_dom"/>
</dbReference>
<evidence type="ECO:0000259" key="8">
    <source>
        <dbReference type="PROSITE" id="PS50109"/>
    </source>
</evidence>
<dbReference type="Pfam" id="PF02518">
    <property type="entry name" value="HATPase_c"/>
    <property type="match status" value="1"/>
</dbReference>
<dbReference type="CDD" id="cd16922">
    <property type="entry name" value="HATPase_EvgS-ArcB-TorS-like"/>
    <property type="match status" value="1"/>
</dbReference>
<feature type="domain" description="PAC" evidence="10">
    <location>
        <begin position="214"/>
        <end position="264"/>
    </location>
</feature>
<dbReference type="PROSITE" id="PS50885">
    <property type="entry name" value="HAMP"/>
    <property type="match status" value="1"/>
</dbReference>
<evidence type="ECO:0000256" key="5">
    <source>
        <dbReference type="ARBA" id="ARBA00022679"/>
    </source>
</evidence>
<evidence type="ECO:0000256" key="1">
    <source>
        <dbReference type="ARBA" id="ARBA00000085"/>
    </source>
</evidence>
<dbReference type="OrthoDB" id="9801651at2"/>
<feature type="domain" description="PAS" evidence="9">
    <location>
        <begin position="142"/>
        <end position="212"/>
    </location>
</feature>
<evidence type="ECO:0000256" key="4">
    <source>
        <dbReference type="ARBA" id="ARBA00022553"/>
    </source>
</evidence>
<dbReference type="InterPro" id="IPR004358">
    <property type="entry name" value="Sig_transdc_His_kin-like_C"/>
</dbReference>
<dbReference type="GO" id="GO:0000155">
    <property type="term" value="F:phosphorelay sensor kinase activity"/>
    <property type="evidence" value="ECO:0007669"/>
    <property type="project" value="InterPro"/>
</dbReference>
<comment type="catalytic activity">
    <reaction evidence="1">
        <text>ATP + protein L-histidine = ADP + protein N-phospho-L-histidine.</text>
        <dbReference type="EC" id="2.7.13.3"/>
    </reaction>
</comment>
<gene>
    <name evidence="12" type="ORF">L21SP4_02022</name>
</gene>
<keyword evidence="13" id="KW-1185">Reference proteome</keyword>
<evidence type="ECO:0000313" key="12">
    <source>
        <dbReference type="EMBL" id="AKJ65256.1"/>
    </source>
</evidence>
<evidence type="ECO:0000313" key="13">
    <source>
        <dbReference type="Proteomes" id="UP000035268"/>
    </source>
</evidence>
<dbReference type="GO" id="GO:0005886">
    <property type="term" value="C:plasma membrane"/>
    <property type="evidence" value="ECO:0007669"/>
    <property type="project" value="TreeGrafter"/>
</dbReference>
<reference evidence="12 13" key="2">
    <citation type="journal article" date="2016" name="ISME J.">
        <title>Characterization of the first cultured representative of Verrucomicrobia subdivision 5 indicates the proposal of a novel phylum.</title>
        <authorList>
            <person name="Spring S."/>
            <person name="Bunk B."/>
            <person name="Sproer C."/>
            <person name="Schumann P."/>
            <person name="Rohde M."/>
            <person name="Tindall B.J."/>
            <person name="Klenk H.P."/>
        </authorList>
    </citation>
    <scope>NUCLEOTIDE SEQUENCE [LARGE SCALE GENOMIC DNA]</scope>
    <source>
        <strain evidence="12 13">L21-Fru-AB</strain>
    </source>
</reference>
<dbReference type="AlphaFoldDB" id="A0A0G3EFL3"/>
<evidence type="ECO:0000256" key="2">
    <source>
        <dbReference type="ARBA" id="ARBA00004370"/>
    </source>
</evidence>
<reference evidence="13" key="1">
    <citation type="submission" date="2015-02" db="EMBL/GenBank/DDBJ databases">
        <title>Description and complete genome sequence of the first cultured representative of the subdivision 5 of the Verrucomicrobia phylum.</title>
        <authorList>
            <person name="Spring S."/>
            <person name="Bunk B."/>
            <person name="Sproer C."/>
            <person name="Klenk H.-P."/>
        </authorList>
    </citation>
    <scope>NUCLEOTIDE SEQUENCE [LARGE SCALE GENOMIC DNA]</scope>
    <source>
        <strain evidence="13">L21-Fru-AB</strain>
    </source>
</reference>
<dbReference type="Pfam" id="PF00512">
    <property type="entry name" value="HisKA"/>
    <property type="match status" value="1"/>
</dbReference>
<dbReference type="SMART" id="SM00091">
    <property type="entry name" value="PAS"/>
    <property type="match status" value="1"/>
</dbReference>
<dbReference type="SUPFAM" id="SSF47384">
    <property type="entry name" value="Homodimeric domain of signal transducing histidine kinase"/>
    <property type="match status" value="1"/>
</dbReference>
<dbReference type="Gene3D" id="3.30.450.20">
    <property type="entry name" value="PAS domain"/>
    <property type="match status" value="1"/>
</dbReference>
<feature type="domain" description="Histidine kinase" evidence="8">
    <location>
        <begin position="282"/>
        <end position="506"/>
    </location>
</feature>
<dbReference type="STRING" id="1307763.L21SP4_02022"/>
<dbReference type="InterPro" id="IPR036097">
    <property type="entry name" value="HisK_dim/P_sf"/>
</dbReference>